<evidence type="ECO:0000313" key="4">
    <source>
        <dbReference type="Proteomes" id="UP001314170"/>
    </source>
</evidence>
<feature type="coiled-coil region" evidence="1">
    <location>
        <begin position="83"/>
        <end position="110"/>
    </location>
</feature>
<evidence type="ECO:0000313" key="3">
    <source>
        <dbReference type="EMBL" id="CAK7325706.1"/>
    </source>
</evidence>
<dbReference type="Proteomes" id="UP001314170">
    <property type="component" value="Unassembled WGS sequence"/>
</dbReference>
<feature type="domain" description="Factor of DNA methylation 1-5/IDN2" evidence="2">
    <location>
        <begin position="388"/>
        <end position="509"/>
    </location>
</feature>
<protein>
    <recommendedName>
        <fullName evidence="2">Factor of DNA methylation 1-5/IDN2 domain-containing protein</fullName>
    </recommendedName>
</protein>
<organism evidence="3 4">
    <name type="scientific">Dovyalis caffra</name>
    <dbReference type="NCBI Taxonomy" id="77055"/>
    <lineage>
        <taxon>Eukaryota</taxon>
        <taxon>Viridiplantae</taxon>
        <taxon>Streptophyta</taxon>
        <taxon>Embryophyta</taxon>
        <taxon>Tracheophyta</taxon>
        <taxon>Spermatophyta</taxon>
        <taxon>Magnoliopsida</taxon>
        <taxon>eudicotyledons</taxon>
        <taxon>Gunneridae</taxon>
        <taxon>Pentapetalae</taxon>
        <taxon>rosids</taxon>
        <taxon>fabids</taxon>
        <taxon>Malpighiales</taxon>
        <taxon>Salicaceae</taxon>
        <taxon>Flacourtieae</taxon>
        <taxon>Dovyalis</taxon>
    </lineage>
</organism>
<dbReference type="PANTHER" id="PTHR21596">
    <property type="entry name" value="RIBONUCLEASE P SUBUNIT P38"/>
    <property type="match status" value="1"/>
</dbReference>
<comment type="caution">
    <text evidence="3">The sequence shown here is derived from an EMBL/GenBank/DDBJ whole genome shotgun (WGS) entry which is preliminary data.</text>
</comment>
<gene>
    <name evidence="3" type="ORF">DCAF_LOCUS3395</name>
</gene>
<feature type="coiled-coil region" evidence="1">
    <location>
        <begin position="180"/>
        <end position="301"/>
    </location>
</feature>
<accession>A0AAV1QVI2</accession>
<keyword evidence="1" id="KW-0175">Coiled coil</keyword>
<dbReference type="InterPro" id="IPR045177">
    <property type="entry name" value="FDM1-5/IDN2"/>
</dbReference>
<dbReference type="InterPro" id="IPR005379">
    <property type="entry name" value="FDM1-5/IDN2_XH"/>
</dbReference>
<dbReference type="PANTHER" id="PTHR21596:SF82">
    <property type="entry name" value="FACTOR OF DNA METHYLATION 5-LIKE"/>
    <property type="match status" value="1"/>
</dbReference>
<sequence length="516" mass="60122">MTAGIVNFSATLAFHESLKFLRVNPIRVSQYRAQMRSWNVDEELKQAHKLIKCLVEEIDYKNHKLSIMQLNYEETIADIRKVVIRLTQMIDSKDRNLLELEERYRESSAAVSWLMNEKAMQVEVYTKETRILKSPDAMLRNDIECQKKNFKPLAKELEECKARDDMEATTLVDEIERNNMECQENVFEQLNKELQECKDQNDMERTLVDEIKKNSIECQKKKLEQQTKELDDHKAQNDMERGTSLDEIDRNNMECQKREIEHLTKELDQCQYKMESQKRELEQLTKELEECKVQNDRERKILLHDIEKLKGTLQSQNSIESSSYSNAEIDALRNDLKEKEDALQYMESLNHTLIAKKSMSNKELHDARKESISVLQDMLNCRTTLGIKRMGEVDRKAFEETCLLKFPNEDVEDVSAKLCSLWEESVKDPHWHPFKKAVVKGQLQEILDDNDEKLKGLRNEYGEVVHEAVTNALLELNEYNPSGRYPVKPAVDTVAASAARLLEVIPFAVTSAVDNI</sequence>
<dbReference type="Pfam" id="PF03469">
    <property type="entry name" value="XH"/>
    <property type="match status" value="1"/>
</dbReference>
<evidence type="ECO:0000256" key="1">
    <source>
        <dbReference type="SAM" id="Coils"/>
    </source>
</evidence>
<reference evidence="3 4" key="1">
    <citation type="submission" date="2024-01" db="EMBL/GenBank/DDBJ databases">
        <authorList>
            <person name="Waweru B."/>
        </authorList>
    </citation>
    <scope>NUCLEOTIDE SEQUENCE [LARGE SCALE GENOMIC DNA]</scope>
</reference>
<evidence type="ECO:0000259" key="2">
    <source>
        <dbReference type="Pfam" id="PF03469"/>
    </source>
</evidence>
<dbReference type="AlphaFoldDB" id="A0AAV1QVI2"/>
<proteinExistence type="predicted"/>
<keyword evidence="4" id="KW-1185">Reference proteome</keyword>
<dbReference type="EMBL" id="CAWUPB010000850">
    <property type="protein sequence ID" value="CAK7325706.1"/>
    <property type="molecule type" value="Genomic_DNA"/>
</dbReference>
<dbReference type="GO" id="GO:0080188">
    <property type="term" value="P:gene silencing by siRNA-directed DNA methylation"/>
    <property type="evidence" value="ECO:0007669"/>
    <property type="project" value="InterPro"/>
</dbReference>
<name>A0AAV1QVI2_9ROSI</name>